<evidence type="ECO:0000256" key="6">
    <source>
        <dbReference type="ARBA" id="ARBA00023288"/>
    </source>
</evidence>
<evidence type="ECO:0000256" key="4">
    <source>
        <dbReference type="ARBA" id="ARBA00023136"/>
    </source>
</evidence>
<evidence type="ECO:0000256" key="7">
    <source>
        <dbReference type="SAM" id="SignalP"/>
    </source>
</evidence>
<evidence type="ECO:0000256" key="3">
    <source>
        <dbReference type="ARBA" id="ARBA00022729"/>
    </source>
</evidence>
<dbReference type="PANTHER" id="PTHR30429">
    <property type="entry name" value="D-METHIONINE-BINDING LIPOPROTEIN METQ"/>
    <property type="match status" value="1"/>
</dbReference>
<accession>A0A222MY66</accession>
<dbReference type="Gene3D" id="3.40.190.10">
    <property type="entry name" value="Periplasmic binding protein-like II"/>
    <property type="match status" value="2"/>
</dbReference>
<keyword evidence="4" id="KW-0472">Membrane</keyword>
<proteinExistence type="inferred from homology"/>
<organism evidence="8 9">
    <name type="scientific">Campylobacter avium LMG 24591</name>
    <dbReference type="NCBI Taxonomy" id="522484"/>
    <lineage>
        <taxon>Bacteria</taxon>
        <taxon>Pseudomonadati</taxon>
        <taxon>Campylobacterota</taxon>
        <taxon>Epsilonproteobacteria</taxon>
        <taxon>Campylobacterales</taxon>
        <taxon>Campylobacteraceae</taxon>
        <taxon>Campylobacter</taxon>
    </lineage>
</organism>
<dbReference type="Pfam" id="PF03180">
    <property type="entry name" value="Lipoprotein_9"/>
    <property type="match status" value="1"/>
</dbReference>
<keyword evidence="6 8" id="KW-0449">Lipoprotein</keyword>
<evidence type="ECO:0000256" key="5">
    <source>
        <dbReference type="ARBA" id="ARBA00023139"/>
    </source>
</evidence>
<reference evidence="8 9" key="1">
    <citation type="submission" date="2017-07" db="EMBL/GenBank/DDBJ databases">
        <title>Analysis of two Campylobacter avium genomes and identification of a novel hippuricase gene.</title>
        <authorList>
            <person name="Miller W.G."/>
            <person name="Chapman M.H."/>
            <person name="Yee E."/>
            <person name="Revez J."/>
            <person name="Bono J.L."/>
            <person name="Rossi M."/>
        </authorList>
    </citation>
    <scope>NUCLEOTIDE SEQUENCE [LARGE SCALE GENOMIC DNA]</scope>
    <source>
        <strain evidence="8 9">LMG 24591</strain>
    </source>
</reference>
<feature type="signal peptide" evidence="7">
    <location>
        <begin position="1"/>
        <end position="17"/>
    </location>
</feature>
<name>A0A222MY66_9BACT</name>
<evidence type="ECO:0000313" key="9">
    <source>
        <dbReference type="Proteomes" id="UP000201169"/>
    </source>
</evidence>
<comment type="similarity">
    <text evidence="2">Belongs to the NlpA lipoprotein family.</text>
</comment>
<feature type="chain" id="PRO_5012284836" evidence="7">
    <location>
        <begin position="18"/>
        <end position="252"/>
    </location>
</feature>
<evidence type="ECO:0000256" key="1">
    <source>
        <dbReference type="ARBA" id="ARBA00004635"/>
    </source>
</evidence>
<evidence type="ECO:0000313" key="8">
    <source>
        <dbReference type="EMBL" id="ASQ31084.1"/>
    </source>
</evidence>
<dbReference type="PANTHER" id="PTHR30429:SF0">
    <property type="entry name" value="METHIONINE-BINDING LIPOPROTEIN METQ"/>
    <property type="match status" value="1"/>
</dbReference>
<dbReference type="AlphaFoldDB" id="A0A222MY66"/>
<dbReference type="Proteomes" id="UP000201169">
    <property type="component" value="Chromosome"/>
</dbReference>
<protein>
    <submittedName>
        <fullName evidence="8">Inner membrane lipoprotein NlpA</fullName>
    </submittedName>
</protein>
<dbReference type="OrthoDB" id="9812878at2"/>
<dbReference type="SUPFAM" id="SSF53850">
    <property type="entry name" value="Periplasmic binding protein-like II"/>
    <property type="match status" value="1"/>
</dbReference>
<keyword evidence="5" id="KW-0564">Palmitate</keyword>
<dbReference type="RefSeq" id="WP_094325895.1">
    <property type="nucleotide sequence ID" value="NZ_CP022347.1"/>
</dbReference>
<comment type="subcellular location">
    <subcellularLocation>
        <location evidence="1">Membrane</location>
        <topology evidence="1">Lipid-anchor</topology>
    </subcellularLocation>
</comment>
<dbReference type="GO" id="GO:0016020">
    <property type="term" value="C:membrane"/>
    <property type="evidence" value="ECO:0007669"/>
    <property type="project" value="UniProtKB-SubCell"/>
</dbReference>
<sequence>MRKILLLSTLLLSFSFANTLKVGASITPHAEILHFVKDKLKSEGIDLQIFEISDDVINNAKVDSGELDANYFQHEPFLLEFNKAKGTKLVKVASIHIEPMGVYSSKHKSFEPNDRAIISIPNDPTNESRALRIVESAGLIKLNDKEFVTPLDIVQNPKNLKFIELKDAQLPRSLSDVDYSLINSNFALQAGLSPATNSLYTENKYSNYANIVAVKKGKENDTKVLALIKALQSDDVKEFLKEKYKGAVIPAF</sequence>
<keyword evidence="9" id="KW-1185">Reference proteome</keyword>
<dbReference type="EMBL" id="CP022347">
    <property type="protein sequence ID" value="ASQ31084.1"/>
    <property type="molecule type" value="Genomic_DNA"/>
</dbReference>
<keyword evidence="3 7" id="KW-0732">Signal</keyword>
<gene>
    <name evidence="8" type="ORF">CAV_1474</name>
</gene>
<dbReference type="KEGG" id="cavi:CAV_1474"/>
<evidence type="ECO:0000256" key="2">
    <source>
        <dbReference type="ARBA" id="ARBA00008973"/>
    </source>
</evidence>
<dbReference type="PIRSF" id="PIRSF002854">
    <property type="entry name" value="MetQ"/>
    <property type="match status" value="1"/>
</dbReference>
<dbReference type="InterPro" id="IPR004872">
    <property type="entry name" value="Lipoprotein_NlpA"/>
</dbReference>